<dbReference type="Proteomes" id="UP000199093">
    <property type="component" value="Unassembled WGS sequence"/>
</dbReference>
<dbReference type="RefSeq" id="WP_089848417.1">
    <property type="nucleotide sequence ID" value="NZ_FNEJ01000012.1"/>
</dbReference>
<sequence length="244" mass="26895">MDAKRFTGPQAGSQKYDLLTALAVAGLCGSPGFQTSMLRLIALVTARYNWARDELTVGQREMARMWSVDERTVKRELKRLTTAGVLVQLRPGVRGRVAAYRLDMAEVLRLSAPHWDRVGPDYSARMMGQMGRSEPPQAPEEKVVRVDFGARVPAASPAPLPVAPAPATADPWGRTLDRLARSEPALHRSWFGGLRAAEFAEGVLQLTAPSGFVAQYVMTHHLRPLLGAAQMEYPGLRRVELRAR</sequence>
<evidence type="ECO:0008006" key="3">
    <source>
        <dbReference type="Google" id="ProtNLM"/>
    </source>
</evidence>
<accession>A0A1G8PGP9</accession>
<keyword evidence="2" id="KW-1185">Reference proteome</keyword>
<dbReference type="OrthoDB" id="7657434at2"/>
<name>A0A1G8PGP9_9RHOB</name>
<organism evidence="1 2">
    <name type="scientific">Salipiger marinus</name>
    <dbReference type="NCBI Taxonomy" id="555512"/>
    <lineage>
        <taxon>Bacteria</taxon>
        <taxon>Pseudomonadati</taxon>
        <taxon>Pseudomonadota</taxon>
        <taxon>Alphaproteobacteria</taxon>
        <taxon>Rhodobacterales</taxon>
        <taxon>Roseobacteraceae</taxon>
        <taxon>Salipiger</taxon>
    </lineage>
</organism>
<evidence type="ECO:0000313" key="1">
    <source>
        <dbReference type="EMBL" id="SDI91653.1"/>
    </source>
</evidence>
<proteinExistence type="predicted"/>
<evidence type="ECO:0000313" key="2">
    <source>
        <dbReference type="Proteomes" id="UP000199093"/>
    </source>
</evidence>
<dbReference type="STRING" id="555512.SAMN04487993_1012128"/>
<dbReference type="EMBL" id="FNEJ01000012">
    <property type="protein sequence ID" value="SDI91653.1"/>
    <property type="molecule type" value="Genomic_DNA"/>
</dbReference>
<reference evidence="1 2" key="1">
    <citation type="submission" date="2016-10" db="EMBL/GenBank/DDBJ databases">
        <authorList>
            <person name="de Groot N.N."/>
        </authorList>
    </citation>
    <scope>NUCLEOTIDE SEQUENCE [LARGE SCALE GENOMIC DNA]</scope>
    <source>
        <strain evidence="1 2">DSM 26424</strain>
    </source>
</reference>
<gene>
    <name evidence="1" type="ORF">SAMN04487993_1012128</name>
</gene>
<protein>
    <recommendedName>
        <fullName evidence="3">DnaA N-terminal domain-containing protein</fullName>
    </recommendedName>
</protein>
<dbReference type="AlphaFoldDB" id="A0A1G8PGP9"/>